<protein>
    <submittedName>
        <fullName evidence="1">Uncharacterized protein</fullName>
    </submittedName>
</protein>
<evidence type="ECO:0000313" key="1">
    <source>
        <dbReference type="EMBL" id="MED6262997.1"/>
    </source>
</evidence>
<dbReference type="Proteomes" id="UP001345963">
    <property type="component" value="Unassembled WGS sequence"/>
</dbReference>
<proteinExistence type="predicted"/>
<dbReference type="EMBL" id="JAHUTI010098219">
    <property type="protein sequence ID" value="MED6262997.1"/>
    <property type="molecule type" value="Genomic_DNA"/>
</dbReference>
<evidence type="ECO:0000313" key="2">
    <source>
        <dbReference type="Proteomes" id="UP001345963"/>
    </source>
</evidence>
<gene>
    <name evidence="1" type="ORF">ATANTOWER_032658</name>
</gene>
<reference evidence="1 2" key="1">
    <citation type="submission" date="2021-07" db="EMBL/GenBank/DDBJ databases">
        <authorList>
            <person name="Palmer J.M."/>
        </authorList>
    </citation>
    <scope>NUCLEOTIDE SEQUENCE [LARGE SCALE GENOMIC DNA]</scope>
    <source>
        <strain evidence="1 2">AT_MEX2019</strain>
        <tissue evidence="1">Muscle</tissue>
    </source>
</reference>
<sequence>MDIHFTKKAFPDSFEILLRSFMTSEGNLLSKLTAATMAATQTAAKYLMLLQIYFSQEKKVRFHQIADHQMLWRADGHLIHQSLLLLDAGVKMHEPYRATRKQNQHNILILKIIH</sequence>
<comment type="caution">
    <text evidence="1">The sequence shown here is derived from an EMBL/GenBank/DDBJ whole genome shotgun (WGS) entry which is preliminary data.</text>
</comment>
<organism evidence="1 2">
    <name type="scientific">Ataeniobius toweri</name>
    <dbReference type="NCBI Taxonomy" id="208326"/>
    <lineage>
        <taxon>Eukaryota</taxon>
        <taxon>Metazoa</taxon>
        <taxon>Chordata</taxon>
        <taxon>Craniata</taxon>
        <taxon>Vertebrata</taxon>
        <taxon>Euteleostomi</taxon>
        <taxon>Actinopterygii</taxon>
        <taxon>Neopterygii</taxon>
        <taxon>Teleostei</taxon>
        <taxon>Neoteleostei</taxon>
        <taxon>Acanthomorphata</taxon>
        <taxon>Ovalentaria</taxon>
        <taxon>Atherinomorphae</taxon>
        <taxon>Cyprinodontiformes</taxon>
        <taxon>Goodeidae</taxon>
        <taxon>Ataeniobius</taxon>
    </lineage>
</organism>
<name>A0ABU7CJ52_9TELE</name>
<accession>A0ABU7CJ52</accession>
<keyword evidence="2" id="KW-1185">Reference proteome</keyword>